<keyword evidence="1" id="KW-0472">Membrane</keyword>
<dbReference type="Proteomes" id="UP000188320">
    <property type="component" value="Unassembled WGS sequence"/>
</dbReference>
<comment type="caution">
    <text evidence="3">The sequence shown here is derived from an EMBL/GenBank/DDBJ whole genome shotgun (WGS) entry which is preliminary data.</text>
</comment>
<gene>
    <name evidence="3" type="ORF">AX774_g4065</name>
    <name evidence="2" type="ORF">AX774_g7974</name>
</gene>
<evidence type="ECO:0000313" key="4">
    <source>
        <dbReference type="Proteomes" id="UP000188320"/>
    </source>
</evidence>
<accession>A0A1R1PNB5</accession>
<dbReference type="GO" id="GO:0005739">
    <property type="term" value="C:mitochondrion"/>
    <property type="evidence" value="ECO:0007669"/>
    <property type="project" value="InterPro"/>
</dbReference>
<keyword evidence="1" id="KW-1133">Transmembrane helix</keyword>
<feature type="transmembrane region" description="Helical" evidence="1">
    <location>
        <begin position="13"/>
        <end position="33"/>
    </location>
</feature>
<dbReference type="EMBL" id="LSSK01000660">
    <property type="protein sequence ID" value="OMH82450.1"/>
    <property type="molecule type" value="Genomic_DNA"/>
</dbReference>
<protein>
    <recommendedName>
        <fullName evidence="5">Protein PET100, mitochondrial</fullName>
    </recommendedName>
</protein>
<organism evidence="3 4">
    <name type="scientific">Zancudomyces culisetae</name>
    <name type="common">Gut fungus</name>
    <name type="synonym">Smittium culisetae</name>
    <dbReference type="NCBI Taxonomy" id="1213189"/>
    <lineage>
        <taxon>Eukaryota</taxon>
        <taxon>Fungi</taxon>
        <taxon>Fungi incertae sedis</taxon>
        <taxon>Zoopagomycota</taxon>
        <taxon>Kickxellomycotina</taxon>
        <taxon>Harpellomycetes</taxon>
        <taxon>Harpellales</taxon>
        <taxon>Legeriomycetaceae</taxon>
        <taxon>Zancudomyces</taxon>
    </lineage>
</organism>
<dbReference type="InterPro" id="IPR018625">
    <property type="entry name" value="Pet100"/>
</dbReference>
<dbReference type="EMBL" id="LSSK01001872">
    <property type="protein sequence ID" value="OMH78642.1"/>
    <property type="molecule type" value="Genomic_DNA"/>
</dbReference>
<dbReference type="GO" id="GO:0033617">
    <property type="term" value="P:mitochondrial respiratory chain complex IV assembly"/>
    <property type="evidence" value="ECO:0007669"/>
    <property type="project" value="InterPro"/>
</dbReference>
<dbReference type="AlphaFoldDB" id="A0A1R1PNB5"/>
<sequence length="89" mass="10631">MLGGSGKVEIIKFAVYVFLPVGTMTFFGAPYFYDRYVERDYFDFHPIPKNRPAQNVEGIQAQLQTFREQRMMRKEKIEREREMEKGEQD</sequence>
<evidence type="ECO:0000256" key="1">
    <source>
        <dbReference type="SAM" id="Phobius"/>
    </source>
</evidence>
<dbReference type="OrthoDB" id="18175at2759"/>
<evidence type="ECO:0000313" key="3">
    <source>
        <dbReference type="EMBL" id="OMH82450.1"/>
    </source>
</evidence>
<evidence type="ECO:0000313" key="2">
    <source>
        <dbReference type="EMBL" id="OMH78642.1"/>
    </source>
</evidence>
<reference evidence="4" key="2">
    <citation type="submission" date="2017-01" db="EMBL/GenBank/DDBJ databases">
        <authorList>
            <person name="Wang Y."/>
            <person name="White M."/>
            <person name="Kvist S."/>
            <person name="Moncalvo J.-M."/>
        </authorList>
    </citation>
    <scope>NUCLEOTIDE SEQUENCE [LARGE SCALE GENOMIC DNA]</scope>
    <source>
        <strain evidence="4">COL-18-3</strain>
    </source>
</reference>
<reference evidence="3" key="1">
    <citation type="submission" date="2017-01" db="EMBL/GenBank/DDBJ databases">
        <authorList>
            <person name="Mah S.A."/>
            <person name="Swanson W.J."/>
            <person name="Moy G.W."/>
            <person name="Vacquier V.D."/>
        </authorList>
    </citation>
    <scope>NUCLEOTIDE SEQUENCE [LARGE SCALE GENOMIC DNA]</scope>
    <source>
        <strain evidence="3">COL-18-3</strain>
    </source>
</reference>
<dbReference type="Pfam" id="PF09803">
    <property type="entry name" value="Pet100"/>
    <property type="match status" value="1"/>
</dbReference>
<evidence type="ECO:0008006" key="5">
    <source>
        <dbReference type="Google" id="ProtNLM"/>
    </source>
</evidence>
<keyword evidence="4" id="KW-1185">Reference proteome</keyword>
<proteinExistence type="predicted"/>
<name>A0A1R1PNB5_ZANCU</name>
<keyword evidence="1" id="KW-0812">Transmembrane</keyword>